<keyword evidence="1" id="KW-0812">Transmembrane</keyword>
<protein>
    <recommendedName>
        <fullName evidence="4">Prepilin-type N-terminal cleavage/methylation domain-containing protein</fullName>
    </recommendedName>
</protein>
<sequence length="158" mass="18649">MKYFYGHKERGATLLELLAALIIISFIVLTFSIFFTQSQLFTKNTEEKIDIVNLNQYILYEAVDFLHEGNIEEVLQNEVHNSYFSFLEQSETGYFIQGNNDQMYYPFIFVHRNEVQQEESIQSLKAYHVTVSLRDETNETISELYELIYETDLKEGLN</sequence>
<evidence type="ECO:0000256" key="1">
    <source>
        <dbReference type="SAM" id="Phobius"/>
    </source>
</evidence>
<keyword evidence="3" id="KW-1185">Reference proteome</keyword>
<reference evidence="3" key="1">
    <citation type="submission" date="2016-10" db="EMBL/GenBank/DDBJ databases">
        <authorList>
            <person name="Varghese N."/>
            <person name="Submissions S."/>
        </authorList>
    </citation>
    <scope>NUCLEOTIDE SEQUENCE [LARGE SCALE GENOMIC DNA]</scope>
    <source>
        <strain evidence="3">CGMCC 1.10369</strain>
    </source>
</reference>
<dbReference type="STRING" id="745820.SAMN04488053_11074"/>
<keyword evidence="1" id="KW-1133">Transmembrane helix</keyword>
<dbReference type="EMBL" id="FNIL01000010">
    <property type="protein sequence ID" value="SDO28589.1"/>
    <property type="molecule type" value="Genomic_DNA"/>
</dbReference>
<dbReference type="RefSeq" id="WP_090843565.1">
    <property type="nucleotide sequence ID" value="NZ_FNIL01000010.1"/>
</dbReference>
<feature type="transmembrane region" description="Helical" evidence="1">
    <location>
        <begin position="12"/>
        <end position="35"/>
    </location>
</feature>
<proteinExistence type="predicted"/>
<name>A0A1H0IAV8_9BACI</name>
<evidence type="ECO:0008006" key="4">
    <source>
        <dbReference type="Google" id="ProtNLM"/>
    </source>
</evidence>
<organism evidence="2 3">
    <name type="scientific">Alkalicoccus daliensis</name>
    <dbReference type="NCBI Taxonomy" id="745820"/>
    <lineage>
        <taxon>Bacteria</taxon>
        <taxon>Bacillati</taxon>
        <taxon>Bacillota</taxon>
        <taxon>Bacilli</taxon>
        <taxon>Bacillales</taxon>
        <taxon>Bacillaceae</taxon>
        <taxon>Alkalicoccus</taxon>
    </lineage>
</organism>
<dbReference type="AlphaFoldDB" id="A0A1H0IAV8"/>
<evidence type="ECO:0000313" key="2">
    <source>
        <dbReference type="EMBL" id="SDO28589.1"/>
    </source>
</evidence>
<dbReference type="Proteomes" id="UP000198778">
    <property type="component" value="Unassembled WGS sequence"/>
</dbReference>
<keyword evidence="1" id="KW-0472">Membrane</keyword>
<accession>A0A1H0IAV8</accession>
<gene>
    <name evidence="2" type="ORF">SAMN04488053_11074</name>
</gene>
<evidence type="ECO:0000313" key="3">
    <source>
        <dbReference type="Proteomes" id="UP000198778"/>
    </source>
</evidence>